<dbReference type="HOGENOM" id="CLU_2669113_0_0_9"/>
<organism evidence="1 2">
    <name type="scientific">Solibacillus silvestris (strain StLB046)</name>
    <name type="common">Bacillus silvestris</name>
    <dbReference type="NCBI Taxonomy" id="1002809"/>
    <lineage>
        <taxon>Bacteria</taxon>
        <taxon>Bacillati</taxon>
        <taxon>Bacillota</taxon>
        <taxon>Bacilli</taxon>
        <taxon>Bacillales</taxon>
        <taxon>Caryophanaceae</taxon>
        <taxon>Solibacillus</taxon>
    </lineage>
</organism>
<dbReference type="EMBL" id="AP012157">
    <property type="protein sequence ID" value="BAK14884.1"/>
    <property type="molecule type" value="Genomic_DNA"/>
</dbReference>
<name>F2F7F9_SOLSS</name>
<evidence type="ECO:0000313" key="1">
    <source>
        <dbReference type="EMBL" id="BAK14884.1"/>
    </source>
</evidence>
<dbReference type="KEGG" id="siv:SSIL_0461"/>
<accession>F2F7F9</accession>
<keyword evidence="2" id="KW-1185">Reference proteome</keyword>
<reference evidence="2" key="1">
    <citation type="submission" date="2011-04" db="EMBL/GenBank/DDBJ databases">
        <title>Genome sequence of Solibacillus silvestris StLB046.</title>
        <authorList>
            <person name="Morohoshi T."/>
            <person name="Someya N."/>
            <person name="Ikeda T."/>
        </authorList>
    </citation>
    <scope>NUCLEOTIDE SEQUENCE [LARGE SCALE GENOMIC DNA]</scope>
    <source>
        <strain evidence="2">StLB046</strain>
    </source>
</reference>
<reference evidence="1 2" key="2">
    <citation type="journal article" date="2012" name="J. Biosci. Bioeng.">
        <title>Complete genome sequence and characterization of the N-acylhomoserine lactone-degrading gene of the potato leaf-associated Solibacillus silvestris.</title>
        <authorList>
            <person name="Morohoshi T."/>
            <person name="Tominaga Y."/>
            <person name="Someya N."/>
            <person name="Ikeda T."/>
        </authorList>
    </citation>
    <scope>NUCLEOTIDE SEQUENCE [LARGE SCALE GENOMIC DNA]</scope>
    <source>
        <strain evidence="1 2">StLB046</strain>
    </source>
</reference>
<dbReference type="AlphaFoldDB" id="F2F7F9"/>
<gene>
    <name evidence="1" type="ordered locus">SSIL_0461</name>
</gene>
<proteinExistence type="predicted"/>
<dbReference type="Proteomes" id="UP000006691">
    <property type="component" value="Chromosome"/>
</dbReference>
<sequence length="75" mass="8901">MLVCIGCEREEFVRKDYLLKKNYFYSVQFKSDVLNFMKPTCTSYQGAAIEVNMNNWNINHQSDQIRGANFFVYKT</sequence>
<evidence type="ECO:0000313" key="2">
    <source>
        <dbReference type="Proteomes" id="UP000006691"/>
    </source>
</evidence>
<protein>
    <submittedName>
        <fullName evidence="1">Uncharacterized protein</fullName>
    </submittedName>
</protein>